<sequence>MAGRGPGFLSVLATRQGYSVYPFSSSVVAAVLEHVDGIDSMEGGIHFTEEQPLPDSHFDAVVNARRAEIDASLARPQARE</sequence>
<dbReference type="Proteomes" id="UP000298488">
    <property type="component" value="Unassembled WGS sequence"/>
</dbReference>
<dbReference type="RefSeq" id="WP_104096323.1">
    <property type="nucleotide sequence ID" value="NZ_JACHBP010000001.1"/>
</dbReference>
<reference evidence="1 2" key="1">
    <citation type="submission" date="2019-03" db="EMBL/GenBank/DDBJ databases">
        <title>Genomics of glacier-inhabiting Cryobacterium strains.</title>
        <authorList>
            <person name="Liu Q."/>
            <person name="Xin Y.-H."/>
        </authorList>
    </citation>
    <scope>NUCLEOTIDE SEQUENCE [LARGE SCALE GENOMIC DNA]</scope>
    <source>
        <strain evidence="1 2">CGMCC 1.10440</strain>
    </source>
</reference>
<accession>A0A4V3I9R1</accession>
<dbReference type="OrthoDB" id="3236524at2"/>
<protein>
    <submittedName>
        <fullName evidence="1">Uncharacterized protein</fullName>
    </submittedName>
</protein>
<proteinExistence type="predicted"/>
<evidence type="ECO:0000313" key="2">
    <source>
        <dbReference type="Proteomes" id="UP000298488"/>
    </source>
</evidence>
<dbReference type="AlphaFoldDB" id="A0A4V3I9R1"/>
<keyword evidence="2" id="KW-1185">Reference proteome</keyword>
<organism evidence="1 2">
    <name type="scientific">Terrimesophilobacter mesophilus</name>
    <dbReference type="NCBI Taxonomy" id="433647"/>
    <lineage>
        <taxon>Bacteria</taxon>
        <taxon>Bacillati</taxon>
        <taxon>Actinomycetota</taxon>
        <taxon>Actinomycetes</taxon>
        <taxon>Micrococcales</taxon>
        <taxon>Microbacteriaceae</taxon>
        <taxon>Terrimesophilobacter</taxon>
    </lineage>
</organism>
<evidence type="ECO:0000313" key="1">
    <source>
        <dbReference type="EMBL" id="TFB80468.1"/>
    </source>
</evidence>
<gene>
    <name evidence="1" type="ORF">E3N84_10765</name>
</gene>
<comment type="caution">
    <text evidence="1">The sequence shown here is derived from an EMBL/GenBank/DDBJ whole genome shotgun (WGS) entry which is preliminary data.</text>
</comment>
<name>A0A4V3I9R1_9MICO</name>
<dbReference type="EMBL" id="SOFI01000003">
    <property type="protein sequence ID" value="TFB80468.1"/>
    <property type="molecule type" value="Genomic_DNA"/>
</dbReference>